<reference evidence="1 2" key="1">
    <citation type="journal article" date="2018" name="Sci. Rep.">
        <title>Extensive genomic diversity among Mycobacterium marinum strains revealed by whole genome sequencing.</title>
        <authorList>
            <person name="Das S."/>
            <person name="Pettersson B.M."/>
            <person name="Behra P.R."/>
            <person name="Mallick A."/>
            <person name="Cheramie M."/>
            <person name="Ramesh M."/>
            <person name="Shirreff L."/>
            <person name="DuCote T."/>
            <person name="Dasgupta S."/>
            <person name="Ennis D.G."/>
            <person name="Kirsebom L.A."/>
        </authorList>
    </citation>
    <scope>NUCLEOTIDE SEQUENCE [LARGE SCALE GENOMIC DNA]</scope>
    <source>
        <strain evidence="1 2">Davis1</strain>
    </source>
</reference>
<name>A0A3E2N0X5_MYCMR</name>
<evidence type="ECO:0000313" key="2">
    <source>
        <dbReference type="Proteomes" id="UP000257451"/>
    </source>
</evidence>
<accession>A0A3E2N0X5</accession>
<comment type="caution">
    <text evidence="1">The sequence shown here is derived from an EMBL/GenBank/DDBJ whole genome shotgun (WGS) entry which is preliminary data.</text>
</comment>
<evidence type="ECO:0000313" key="1">
    <source>
        <dbReference type="EMBL" id="RFZ46407.1"/>
    </source>
</evidence>
<dbReference type="AlphaFoldDB" id="A0A3E2N0X5"/>
<protein>
    <submittedName>
        <fullName evidence="1">Uncharacterized protein</fullName>
    </submittedName>
</protein>
<dbReference type="Proteomes" id="UP000257451">
    <property type="component" value="Unassembled WGS sequence"/>
</dbReference>
<organism evidence="1 2">
    <name type="scientific">Mycobacterium marinum</name>
    <dbReference type="NCBI Taxonomy" id="1781"/>
    <lineage>
        <taxon>Bacteria</taxon>
        <taxon>Bacillati</taxon>
        <taxon>Actinomycetota</taxon>
        <taxon>Actinomycetes</taxon>
        <taxon>Mycobacteriales</taxon>
        <taxon>Mycobacteriaceae</taxon>
        <taxon>Mycobacterium</taxon>
        <taxon>Mycobacterium ulcerans group</taxon>
    </lineage>
</organism>
<sequence>MRSKKAHPTSSRTRYFPPGPRTLIHVSGAEALLHDAAPMLPEATYSLRQIGEYIRRATG</sequence>
<gene>
    <name evidence="1" type="ORF">DAVIS_00921</name>
</gene>
<proteinExistence type="predicted"/>
<dbReference type="EMBL" id="PEDF01000023">
    <property type="protein sequence ID" value="RFZ46407.1"/>
    <property type="molecule type" value="Genomic_DNA"/>
</dbReference>